<dbReference type="PANTHER" id="PTHR36091:SF2">
    <property type="entry name" value="AMINOGLYCOSIDE PHOSPHOTRANSFERASE DOMAIN-CONTAINING PROTEIN"/>
    <property type="match status" value="1"/>
</dbReference>
<accession>A0A0D6ZZ31</accession>
<dbReference type="Gene3D" id="3.90.1200.10">
    <property type="match status" value="1"/>
</dbReference>
<dbReference type="InterPro" id="IPR002575">
    <property type="entry name" value="Aminoglycoside_PTrfase"/>
</dbReference>
<protein>
    <recommendedName>
        <fullName evidence="1">Aminoglycoside phosphotransferase domain-containing protein</fullName>
    </recommendedName>
</protein>
<dbReference type="InterPro" id="IPR051035">
    <property type="entry name" value="Mito_inheritance_9"/>
</dbReference>
<keyword evidence="3" id="KW-1185">Reference proteome</keyword>
<organism evidence="2 3">
    <name type="scientific">Fistulina hepatica ATCC 64428</name>
    <dbReference type="NCBI Taxonomy" id="1128425"/>
    <lineage>
        <taxon>Eukaryota</taxon>
        <taxon>Fungi</taxon>
        <taxon>Dikarya</taxon>
        <taxon>Basidiomycota</taxon>
        <taxon>Agaricomycotina</taxon>
        <taxon>Agaricomycetes</taxon>
        <taxon>Agaricomycetidae</taxon>
        <taxon>Agaricales</taxon>
        <taxon>Fistulinaceae</taxon>
        <taxon>Fistulina</taxon>
    </lineage>
</organism>
<reference evidence="2 3" key="1">
    <citation type="journal article" date="2015" name="Fungal Genet. Biol.">
        <title>Evolution of novel wood decay mechanisms in Agaricales revealed by the genome sequences of Fistulina hepatica and Cylindrobasidium torrendii.</title>
        <authorList>
            <person name="Floudas D."/>
            <person name="Held B.W."/>
            <person name="Riley R."/>
            <person name="Nagy L.G."/>
            <person name="Koehler G."/>
            <person name="Ransdell A.S."/>
            <person name="Younus H."/>
            <person name="Chow J."/>
            <person name="Chiniquy J."/>
            <person name="Lipzen A."/>
            <person name="Tritt A."/>
            <person name="Sun H."/>
            <person name="Haridas S."/>
            <person name="LaButti K."/>
            <person name="Ohm R.A."/>
            <person name="Kues U."/>
            <person name="Blanchette R.A."/>
            <person name="Grigoriev I.V."/>
            <person name="Minto R.E."/>
            <person name="Hibbett D.S."/>
        </authorList>
    </citation>
    <scope>NUCLEOTIDE SEQUENCE [LARGE SCALE GENOMIC DNA]</scope>
    <source>
        <strain evidence="2 3">ATCC 64428</strain>
    </source>
</reference>
<dbReference type="OrthoDB" id="2968323at2759"/>
<dbReference type="AlphaFoldDB" id="A0A0D6ZZ31"/>
<sequence>MGQSHNCSYKASLRCSSALAQCRWALHCCPNICNSSSHLYADPNFSYTSGIWLANHDAQVAGRYVKFDLPALHHAAAKAMGARAVTSMTKISENLNRVFLLSFDNDTQAIVCFPTPFAGPAHYLTASEVATMDFLRRVGVPVPKVYAWCSRAEESDVGAEYILMENVHGKALDKMYEDEELDEQAVRTVGAVLEPLTRLRFQNYGSIYYTRDLPEDRRMPLQIDSLPEDVQVDDLCLGPATRNDCWFMERGEIAKVPRGPWSSADQLLFDIAGREQLWLTVFAHPTVKDDYLRILPGQGKTQDHIDALNDFKALIPYIVPREPRHLAGHLWHPDLHADNILVAASDAPGGFSVTSIIDWQCSWVGPAFINLNVPTMFQATIGTPSGHRPAVTPNPVALAEVSPEDREEAMRMHRLAILHKLFEDLVIPQVLDVPVRARWQLIDCAASTWEIGLLPFMKAMIKVVDRWEEIAGDKPCPVHFTEEQLEFHGHAYATWLNHQQNGAQVVKELMGNNCKYSLYVPITDPDMVAYLKNKIEERRQKWMAKADNADNDAYRLLLELTWPFRASADSGTSHIVIHQLSNRAETPSYYVTIYDNMRLQNYFTILVKLYIPLIVIKVM</sequence>
<evidence type="ECO:0000259" key="1">
    <source>
        <dbReference type="Pfam" id="PF01636"/>
    </source>
</evidence>
<dbReference type="PANTHER" id="PTHR36091">
    <property type="entry name" value="ALTERED INHERITANCE OF MITOCHONDRIA PROTEIN 9, MITOCHONDRIAL"/>
    <property type="match status" value="1"/>
</dbReference>
<dbReference type="EMBL" id="KN882118">
    <property type="protein sequence ID" value="KIY43072.1"/>
    <property type="molecule type" value="Genomic_DNA"/>
</dbReference>
<gene>
    <name evidence="2" type="ORF">FISHEDRAFT_54147</name>
</gene>
<dbReference type="SUPFAM" id="SSF56112">
    <property type="entry name" value="Protein kinase-like (PK-like)"/>
    <property type="match status" value="1"/>
</dbReference>
<dbReference type="Pfam" id="PF01636">
    <property type="entry name" value="APH"/>
    <property type="match status" value="1"/>
</dbReference>
<evidence type="ECO:0000313" key="2">
    <source>
        <dbReference type="EMBL" id="KIY43072.1"/>
    </source>
</evidence>
<dbReference type="InterPro" id="IPR011009">
    <property type="entry name" value="Kinase-like_dom_sf"/>
</dbReference>
<proteinExistence type="predicted"/>
<dbReference type="GO" id="GO:0005739">
    <property type="term" value="C:mitochondrion"/>
    <property type="evidence" value="ECO:0007669"/>
    <property type="project" value="TreeGrafter"/>
</dbReference>
<dbReference type="Proteomes" id="UP000054144">
    <property type="component" value="Unassembled WGS sequence"/>
</dbReference>
<name>A0A0D6ZZ31_9AGAR</name>
<evidence type="ECO:0000313" key="3">
    <source>
        <dbReference type="Proteomes" id="UP000054144"/>
    </source>
</evidence>
<feature type="domain" description="Aminoglycoside phosphotransferase" evidence="1">
    <location>
        <begin position="92"/>
        <end position="218"/>
    </location>
</feature>